<dbReference type="EMBL" id="FMZE01000001">
    <property type="protein sequence ID" value="SDC17632.1"/>
    <property type="molecule type" value="Genomic_DNA"/>
</dbReference>
<dbReference type="AlphaFoldDB" id="A0A222VNU4"/>
<dbReference type="RefSeq" id="WP_091797018.1">
    <property type="nucleotide sequence ID" value="NZ_CP016353.1"/>
</dbReference>
<keyword evidence="2" id="KW-1185">Reference proteome</keyword>
<gene>
    <name evidence="1" type="ORF">SAMN05421630_101703</name>
</gene>
<dbReference type="KEGG" id="pmad:BAY61_11660"/>
<dbReference type="STRING" id="530584.SAMN05421630_101703"/>
<evidence type="ECO:0000313" key="1">
    <source>
        <dbReference type="EMBL" id="SDC17632.1"/>
    </source>
</evidence>
<sequence length="204" mass="21926">MSSPSHPPILELRAAAKNRRVIVPLAALLTGAVLIVPPAVGGSLPVTAGAVVVWAAIFVPLAIYNHRLRVVLTHTEFGKVGLGKGRRHSRVNIAKAVRVTLLPPRAGSPPSANVFLLDPAGGLLLRLRDNEFDRAEFEDLIVRLGVPVTAYPAMLTAKQFSDQHPGTIRFWERRPYSFAALFGCGTMAILLIVAAVLSAYVLND</sequence>
<organism evidence="1 2">
    <name type="scientific">Prauserella marina</name>
    <dbReference type="NCBI Taxonomy" id="530584"/>
    <lineage>
        <taxon>Bacteria</taxon>
        <taxon>Bacillati</taxon>
        <taxon>Actinomycetota</taxon>
        <taxon>Actinomycetes</taxon>
        <taxon>Pseudonocardiales</taxon>
        <taxon>Pseudonocardiaceae</taxon>
        <taxon>Prauserella</taxon>
    </lineage>
</organism>
<reference evidence="1 2" key="1">
    <citation type="submission" date="2016-10" db="EMBL/GenBank/DDBJ databases">
        <authorList>
            <person name="de Groot N.N."/>
        </authorList>
    </citation>
    <scope>NUCLEOTIDE SEQUENCE [LARGE SCALE GENOMIC DNA]</scope>
    <source>
        <strain evidence="1 2">CGMCC 4.5506</strain>
    </source>
</reference>
<evidence type="ECO:0000313" key="2">
    <source>
        <dbReference type="Proteomes" id="UP000199494"/>
    </source>
</evidence>
<name>A0A222VNU4_9PSEU</name>
<protein>
    <submittedName>
        <fullName evidence="1">Uncharacterized protein</fullName>
    </submittedName>
</protein>
<accession>A0A222VNU4</accession>
<dbReference type="Proteomes" id="UP000199494">
    <property type="component" value="Unassembled WGS sequence"/>
</dbReference>
<proteinExistence type="predicted"/>